<dbReference type="InterPro" id="IPR050390">
    <property type="entry name" value="C5-Methyltransferase"/>
</dbReference>
<comment type="catalytic activity">
    <reaction evidence="7">
        <text>a 2'-deoxycytidine in DNA + S-adenosyl-L-methionine = a 5-methyl-2'-deoxycytidine in DNA + S-adenosyl-L-homocysteine + H(+)</text>
        <dbReference type="Rhea" id="RHEA:13681"/>
        <dbReference type="Rhea" id="RHEA-COMP:11369"/>
        <dbReference type="Rhea" id="RHEA-COMP:11370"/>
        <dbReference type="ChEBI" id="CHEBI:15378"/>
        <dbReference type="ChEBI" id="CHEBI:57856"/>
        <dbReference type="ChEBI" id="CHEBI:59789"/>
        <dbReference type="ChEBI" id="CHEBI:85452"/>
        <dbReference type="ChEBI" id="CHEBI:85454"/>
        <dbReference type="EC" id="2.1.1.37"/>
    </reaction>
</comment>
<accession>A0A2H0KB90</accession>
<dbReference type="PROSITE" id="PS51679">
    <property type="entry name" value="SAM_MT_C5"/>
    <property type="match status" value="1"/>
</dbReference>
<dbReference type="AlphaFoldDB" id="A0A2H0KB90"/>
<dbReference type="InterPro" id="IPR031303">
    <property type="entry name" value="C5_meth_CS"/>
</dbReference>
<dbReference type="EC" id="2.1.1.37" evidence="7"/>
<dbReference type="CDD" id="cd00315">
    <property type="entry name" value="Cyt_C5_DNA_methylase"/>
    <property type="match status" value="1"/>
</dbReference>
<evidence type="ECO:0000256" key="5">
    <source>
        <dbReference type="PROSITE-ProRule" id="PRU01016"/>
    </source>
</evidence>
<dbReference type="PANTHER" id="PTHR10629:SF52">
    <property type="entry name" value="DNA (CYTOSINE-5)-METHYLTRANSFERASE 1"/>
    <property type="match status" value="1"/>
</dbReference>
<dbReference type="InterPro" id="IPR029063">
    <property type="entry name" value="SAM-dependent_MTases_sf"/>
</dbReference>
<sequence>MVSLFSGCGGMDLGAEGGFAYLGKKFKKHPVETVYATDFDKSICDVYNANFPLKIDVRDIKELKSRDVPNHNILTGGFPCQSFSVVAQNPRRLGYKDDKGKLFFEMCRILKDKKPSVFVAENVKGLLSANKGEAFPLIIKEFERAGYHIKYKVLNASHYGVPQKRERVFIVGFKNKKAHDRFDFPKPVTEGNPVPLSMIVLPDHEVEEKFYFSAKAVNGMSATKHSKTMNKGRVQKLHEPSNTVGAHLAKVSLNSTDPVLHINGRYRMFTPLEVARIQSFPDSFVLSGSRTTNYKALGNAVAPVVMWHVTKEIIRALES</sequence>
<evidence type="ECO:0000256" key="3">
    <source>
        <dbReference type="ARBA" id="ARBA00022691"/>
    </source>
</evidence>
<dbReference type="GO" id="GO:0003677">
    <property type="term" value="F:DNA binding"/>
    <property type="evidence" value="ECO:0007669"/>
    <property type="project" value="TreeGrafter"/>
</dbReference>
<evidence type="ECO:0000313" key="8">
    <source>
        <dbReference type="EMBL" id="PIQ68477.1"/>
    </source>
</evidence>
<protein>
    <recommendedName>
        <fullName evidence="7">Cytosine-specific methyltransferase</fullName>
        <ecNumber evidence="7">2.1.1.37</ecNumber>
    </recommendedName>
</protein>
<comment type="caution">
    <text evidence="8">The sequence shown here is derived from an EMBL/GenBank/DDBJ whole genome shotgun (WGS) entry which is preliminary data.</text>
</comment>
<keyword evidence="2 5" id="KW-0808">Transferase</keyword>
<comment type="similarity">
    <text evidence="5 6">Belongs to the class I-like SAM-binding methyltransferase superfamily. C5-methyltransferase family.</text>
</comment>
<dbReference type="Pfam" id="PF00145">
    <property type="entry name" value="DNA_methylase"/>
    <property type="match status" value="1"/>
</dbReference>
<dbReference type="Gene3D" id="3.40.50.150">
    <property type="entry name" value="Vaccinia Virus protein VP39"/>
    <property type="match status" value="1"/>
</dbReference>
<dbReference type="GO" id="GO:0044027">
    <property type="term" value="P:negative regulation of gene expression via chromosomal CpG island methylation"/>
    <property type="evidence" value="ECO:0007669"/>
    <property type="project" value="TreeGrafter"/>
</dbReference>
<dbReference type="InterPro" id="IPR001525">
    <property type="entry name" value="C5_MeTfrase"/>
</dbReference>
<dbReference type="GO" id="GO:0009307">
    <property type="term" value="P:DNA restriction-modification system"/>
    <property type="evidence" value="ECO:0007669"/>
    <property type="project" value="UniProtKB-KW"/>
</dbReference>
<evidence type="ECO:0000256" key="6">
    <source>
        <dbReference type="RuleBase" id="RU000416"/>
    </source>
</evidence>
<dbReference type="InterPro" id="IPR018117">
    <property type="entry name" value="C5_DNA_meth_AS"/>
</dbReference>
<evidence type="ECO:0000256" key="4">
    <source>
        <dbReference type="ARBA" id="ARBA00022747"/>
    </source>
</evidence>
<dbReference type="SUPFAM" id="SSF53335">
    <property type="entry name" value="S-adenosyl-L-methionine-dependent methyltransferases"/>
    <property type="match status" value="1"/>
</dbReference>
<evidence type="ECO:0000313" key="9">
    <source>
        <dbReference type="Proteomes" id="UP000229342"/>
    </source>
</evidence>
<evidence type="ECO:0000256" key="2">
    <source>
        <dbReference type="ARBA" id="ARBA00022679"/>
    </source>
</evidence>
<evidence type="ECO:0000256" key="7">
    <source>
        <dbReference type="RuleBase" id="RU000417"/>
    </source>
</evidence>
<dbReference type="GO" id="GO:0003886">
    <property type="term" value="F:DNA (cytosine-5-)-methyltransferase activity"/>
    <property type="evidence" value="ECO:0007669"/>
    <property type="project" value="UniProtKB-EC"/>
</dbReference>
<dbReference type="Proteomes" id="UP000229342">
    <property type="component" value="Unassembled WGS sequence"/>
</dbReference>
<keyword evidence="1 5" id="KW-0489">Methyltransferase</keyword>
<dbReference type="EMBL" id="PCVG01000049">
    <property type="protein sequence ID" value="PIQ68477.1"/>
    <property type="molecule type" value="Genomic_DNA"/>
</dbReference>
<dbReference type="NCBIfam" id="TIGR00675">
    <property type="entry name" value="dcm"/>
    <property type="match status" value="1"/>
</dbReference>
<dbReference type="Gene3D" id="3.90.120.10">
    <property type="entry name" value="DNA Methylase, subunit A, domain 2"/>
    <property type="match status" value="1"/>
</dbReference>
<dbReference type="GO" id="GO:0032259">
    <property type="term" value="P:methylation"/>
    <property type="evidence" value="ECO:0007669"/>
    <property type="project" value="UniProtKB-KW"/>
</dbReference>
<organism evidence="8 9">
    <name type="scientific">Candidatus Taylorbacteria bacterium CG11_big_fil_rev_8_21_14_0_20_46_11</name>
    <dbReference type="NCBI Taxonomy" id="1975025"/>
    <lineage>
        <taxon>Bacteria</taxon>
        <taxon>Candidatus Tayloriibacteriota</taxon>
    </lineage>
</organism>
<feature type="active site" evidence="5">
    <location>
        <position position="80"/>
    </location>
</feature>
<proteinExistence type="inferred from homology"/>
<dbReference type="PANTHER" id="PTHR10629">
    <property type="entry name" value="CYTOSINE-SPECIFIC METHYLTRANSFERASE"/>
    <property type="match status" value="1"/>
</dbReference>
<keyword evidence="4" id="KW-0680">Restriction system</keyword>
<evidence type="ECO:0000256" key="1">
    <source>
        <dbReference type="ARBA" id="ARBA00022603"/>
    </source>
</evidence>
<reference evidence="8 9" key="1">
    <citation type="submission" date="2017-09" db="EMBL/GenBank/DDBJ databases">
        <title>Depth-based differentiation of microbial function through sediment-hosted aquifers and enrichment of novel symbionts in the deep terrestrial subsurface.</title>
        <authorList>
            <person name="Probst A.J."/>
            <person name="Ladd B."/>
            <person name="Jarett J.K."/>
            <person name="Geller-Mcgrath D.E."/>
            <person name="Sieber C.M."/>
            <person name="Emerson J.B."/>
            <person name="Anantharaman K."/>
            <person name="Thomas B.C."/>
            <person name="Malmstrom R."/>
            <person name="Stieglmeier M."/>
            <person name="Klingl A."/>
            <person name="Woyke T."/>
            <person name="Ryan C.M."/>
            <person name="Banfield J.F."/>
        </authorList>
    </citation>
    <scope>NUCLEOTIDE SEQUENCE [LARGE SCALE GENOMIC DNA]</scope>
    <source>
        <strain evidence="8">CG11_big_fil_rev_8_21_14_0_20_46_11</strain>
    </source>
</reference>
<dbReference type="PROSITE" id="PS00095">
    <property type="entry name" value="C5_MTASE_2"/>
    <property type="match status" value="1"/>
</dbReference>
<gene>
    <name evidence="8" type="ORF">COV91_03925</name>
</gene>
<dbReference type="PRINTS" id="PR00105">
    <property type="entry name" value="C5METTRFRASE"/>
</dbReference>
<name>A0A2H0KB90_9BACT</name>
<dbReference type="PROSITE" id="PS00094">
    <property type="entry name" value="C5_MTASE_1"/>
    <property type="match status" value="1"/>
</dbReference>
<keyword evidence="3 5" id="KW-0949">S-adenosyl-L-methionine</keyword>